<dbReference type="InterPro" id="IPR000300">
    <property type="entry name" value="IPPc"/>
</dbReference>
<evidence type="ECO:0000313" key="2">
    <source>
        <dbReference type="Proteomes" id="UP000887540"/>
    </source>
</evidence>
<dbReference type="WBParaSite" id="ACRNAN_scaffold1539.g24711.t1">
    <property type="protein sequence ID" value="ACRNAN_scaffold1539.g24711.t1"/>
    <property type="gene ID" value="ACRNAN_scaffold1539.g24711"/>
</dbReference>
<dbReference type="PANTHER" id="PTHR11200">
    <property type="entry name" value="INOSITOL 5-PHOSPHATASE"/>
    <property type="match status" value="1"/>
</dbReference>
<name>A0A914CVZ6_9BILA</name>
<dbReference type="SMART" id="SM00128">
    <property type="entry name" value="IPPc"/>
    <property type="match status" value="1"/>
</dbReference>
<proteinExistence type="predicted"/>
<accession>A0A914CVZ6</accession>
<dbReference type="GO" id="GO:0046856">
    <property type="term" value="P:phosphatidylinositol dephosphorylation"/>
    <property type="evidence" value="ECO:0007669"/>
    <property type="project" value="InterPro"/>
</dbReference>
<dbReference type="AlphaFoldDB" id="A0A914CVZ6"/>
<dbReference type="GO" id="GO:0004439">
    <property type="term" value="F:phosphatidylinositol-4,5-bisphosphate 5-phosphatase activity"/>
    <property type="evidence" value="ECO:0007669"/>
    <property type="project" value="TreeGrafter"/>
</dbReference>
<dbReference type="Pfam" id="PF22669">
    <property type="entry name" value="Exo_endo_phos2"/>
    <property type="match status" value="1"/>
</dbReference>
<keyword evidence="2" id="KW-1185">Reference proteome</keyword>
<dbReference type="GO" id="GO:0098793">
    <property type="term" value="C:presynapse"/>
    <property type="evidence" value="ECO:0007669"/>
    <property type="project" value="GOC"/>
</dbReference>
<reference evidence="3" key="1">
    <citation type="submission" date="2022-11" db="UniProtKB">
        <authorList>
            <consortium name="WormBaseParasite"/>
        </authorList>
    </citation>
    <scope>IDENTIFICATION</scope>
</reference>
<evidence type="ECO:0000259" key="1">
    <source>
        <dbReference type="SMART" id="SM00128"/>
    </source>
</evidence>
<dbReference type="PANTHER" id="PTHR11200:SF295">
    <property type="entry name" value="INOSITOL POLYPHOSPHATE 5-PHOSPHATASE"/>
    <property type="match status" value="1"/>
</dbReference>
<dbReference type="InterPro" id="IPR046985">
    <property type="entry name" value="IP5"/>
</dbReference>
<feature type="domain" description="Inositol polyphosphate-related phosphatase" evidence="1">
    <location>
        <begin position="1"/>
        <end position="168"/>
    </location>
</feature>
<sequence>MTSHFAAHTEAYDIRVKQFKQGEKCTFEDDPTVPEKRAVFWLGDMNWRVDGVSSAEEMAKKLSQVTDESSRVDYDQLAETYDQLKKALRLGNWVDGFKEEPITFQPTYKHLVGIGTYNLKRIPSWTDRILYKGHSITSNRYTSYRRLTLSDHYPVLAEFTLNSIPRPPALESKRWSVVFEPLIAWNSSIPLFSRFTFNDDFWKKNGSYMDWIGLYPQDIQAIQKPITYIYLLTCYEDLKKPTVMVAEFSQIPAGKYRERSLPQ</sequence>
<dbReference type="Gene3D" id="3.60.10.10">
    <property type="entry name" value="Endonuclease/exonuclease/phosphatase"/>
    <property type="match status" value="1"/>
</dbReference>
<dbReference type="GO" id="GO:0048488">
    <property type="term" value="P:synaptic vesicle endocytosis"/>
    <property type="evidence" value="ECO:0007669"/>
    <property type="project" value="TreeGrafter"/>
</dbReference>
<dbReference type="SUPFAM" id="SSF56219">
    <property type="entry name" value="DNase I-like"/>
    <property type="match status" value="1"/>
</dbReference>
<protein>
    <submittedName>
        <fullName evidence="3">Inositol polyphosphate-related phosphatase domain-containing protein</fullName>
    </submittedName>
</protein>
<dbReference type="Proteomes" id="UP000887540">
    <property type="component" value="Unplaced"/>
</dbReference>
<dbReference type="InterPro" id="IPR036691">
    <property type="entry name" value="Endo/exonu/phosph_ase_sf"/>
</dbReference>
<evidence type="ECO:0000313" key="3">
    <source>
        <dbReference type="WBParaSite" id="ACRNAN_scaffold1539.g24711.t1"/>
    </source>
</evidence>
<organism evidence="2 3">
    <name type="scientific">Acrobeloides nanus</name>
    <dbReference type="NCBI Taxonomy" id="290746"/>
    <lineage>
        <taxon>Eukaryota</taxon>
        <taxon>Metazoa</taxon>
        <taxon>Ecdysozoa</taxon>
        <taxon>Nematoda</taxon>
        <taxon>Chromadorea</taxon>
        <taxon>Rhabditida</taxon>
        <taxon>Tylenchina</taxon>
        <taxon>Cephalobomorpha</taxon>
        <taxon>Cephaloboidea</taxon>
        <taxon>Cephalobidae</taxon>
        <taxon>Acrobeloides</taxon>
    </lineage>
</organism>